<dbReference type="EMBL" id="CAEZSF010000193">
    <property type="protein sequence ID" value="CAB4550880.1"/>
    <property type="molecule type" value="Genomic_DNA"/>
</dbReference>
<sequence length="521" mass="55247">MTTPEDGSTASVSAQNGTLRGLWHGNVARFGGVPFAQPPVGALRFRPPVKAEPWQGERDATGFGPVSAQNPSLMDSLFGGESEQWSEDCLYLNVWTPQLPTPDQPDAPAALPVMVWIHGGGFEMGSGSSPLYHGDSFARDGVVLVTLNYRLGALGFLELASIDPLYAGSGNLGLLDQVAALEWVRDNISQFGGDANNVTIFGESAGAMSVSTLLTMPRATGLFHKAIAQSGAASSCRSPEQASIDTAEYLELAGVSTVEQLIAATPEELLAAHAALGAARMADPEGLVEKHTGPLAFLPFRPVADGQEVPADPLSAVGDGSATGIPLLIGTNLEEWKLFALMTPPAATEEGLIARFGLVSQQPEDALQVYRDQHPDASLADLEGAVLTDFVFRIPATRLAQAQSSHAPVWQYRFDWRSPAWNGMIGAAHAVEIPFVFDLVHDHRLHVLVGPEAPAELASAMHNAWVEFARSGTPSAAELPVWPLADGTDRPVMLLEAVSTVGLDPEPLTTRFWESANETAG</sequence>
<dbReference type="PANTHER" id="PTHR11559">
    <property type="entry name" value="CARBOXYLESTERASE"/>
    <property type="match status" value="1"/>
</dbReference>
<dbReference type="AlphaFoldDB" id="A0A6J7I051"/>
<gene>
    <name evidence="4" type="ORF">UFOPK1358_01616</name>
    <name evidence="5" type="ORF">UFOPK2766_02019</name>
    <name evidence="6" type="ORF">UFOPK3519_02090</name>
</gene>
<dbReference type="InterPro" id="IPR029058">
    <property type="entry name" value="AB_hydrolase_fold"/>
</dbReference>
<dbReference type="GO" id="GO:0016787">
    <property type="term" value="F:hydrolase activity"/>
    <property type="evidence" value="ECO:0007669"/>
    <property type="project" value="UniProtKB-KW"/>
</dbReference>
<evidence type="ECO:0000256" key="1">
    <source>
        <dbReference type="ARBA" id="ARBA00005964"/>
    </source>
</evidence>
<dbReference type="SUPFAM" id="SSF53474">
    <property type="entry name" value="alpha/beta-Hydrolases"/>
    <property type="match status" value="1"/>
</dbReference>
<name>A0A6J7I051_9ZZZZ</name>
<dbReference type="Pfam" id="PF00135">
    <property type="entry name" value="COesterase"/>
    <property type="match status" value="1"/>
</dbReference>
<dbReference type="InterPro" id="IPR050309">
    <property type="entry name" value="Type-B_Carboxylest/Lipase"/>
</dbReference>
<evidence type="ECO:0000313" key="6">
    <source>
        <dbReference type="EMBL" id="CAB4924092.1"/>
    </source>
</evidence>
<keyword evidence="2" id="KW-0378">Hydrolase</keyword>
<dbReference type="Gene3D" id="3.40.50.1820">
    <property type="entry name" value="alpha/beta hydrolase"/>
    <property type="match status" value="1"/>
</dbReference>
<protein>
    <submittedName>
        <fullName evidence="6">Unannotated protein</fullName>
    </submittedName>
</protein>
<accession>A0A6J7I051</accession>
<organism evidence="6">
    <name type="scientific">freshwater metagenome</name>
    <dbReference type="NCBI Taxonomy" id="449393"/>
    <lineage>
        <taxon>unclassified sequences</taxon>
        <taxon>metagenomes</taxon>
        <taxon>ecological metagenomes</taxon>
    </lineage>
</organism>
<reference evidence="6" key="1">
    <citation type="submission" date="2020-05" db="EMBL/GenBank/DDBJ databases">
        <authorList>
            <person name="Chiriac C."/>
            <person name="Salcher M."/>
            <person name="Ghai R."/>
            <person name="Kavagutti S V."/>
        </authorList>
    </citation>
    <scope>NUCLEOTIDE SEQUENCE</scope>
</reference>
<evidence type="ECO:0000313" key="5">
    <source>
        <dbReference type="EMBL" id="CAB4757663.1"/>
    </source>
</evidence>
<feature type="domain" description="Carboxylesterase type B" evidence="3">
    <location>
        <begin position="10"/>
        <end position="499"/>
    </location>
</feature>
<proteinExistence type="inferred from homology"/>
<evidence type="ECO:0000256" key="2">
    <source>
        <dbReference type="ARBA" id="ARBA00022801"/>
    </source>
</evidence>
<dbReference type="EMBL" id="CAEZYU010000124">
    <property type="protein sequence ID" value="CAB4757663.1"/>
    <property type="molecule type" value="Genomic_DNA"/>
</dbReference>
<dbReference type="PROSITE" id="PS00941">
    <property type="entry name" value="CARBOXYLESTERASE_B_2"/>
    <property type="match status" value="1"/>
</dbReference>
<evidence type="ECO:0000313" key="4">
    <source>
        <dbReference type="EMBL" id="CAB4550880.1"/>
    </source>
</evidence>
<dbReference type="PROSITE" id="PS00122">
    <property type="entry name" value="CARBOXYLESTERASE_B_1"/>
    <property type="match status" value="1"/>
</dbReference>
<evidence type="ECO:0000259" key="3">
    <source>
        <dbReference type="Pfam" id="PF00135"/>
    </source>
</evidence>
<comment type="similarity">
    <text evidence="1">Belongs to the type-B carboxylesterase/lipase family.</text>
</comment>
<dbReference type="InterPro" id="IPR019826">
    <property type="entry name" value="Carboxylesterase_B_AS"/>
</dbReference>
<dbReference type="EMBL" id="CAFBMG010000284">
    <property type="protein sequence ID" value="CAB4924092.1"/>
    <property type="molecule type" value="Genomic_DNA"/>
</dbReference>
<dbReference type="InterPro" id="IPR019819">
    <property type="entry name" value="Carboxylesterase_B_CS"/>
</dbReference>
<dbReference type="InterPro" id="IPR002018">
    <property type="entry name" value="CarbesteraseB"/>
</dbReference>